<evidence type="ECO:0000256" key="6">
    <source>
        <dbReference type="SAM" id="SignalP"/>
    </source>
</evidence>
<reference evidence="8" key="1">
    <citation type="submission" date="2021-02" db="EMBL/GenBank/DDBJ databases">
        <authorList>
            <person name="Dougan E. K."/>
            <person name="Rhodes N."/>
            <person name="Thang M."/>
            <person name="Chan C."/>
        </authorList>
    </citation>
    <scope>NUCLEOTIDE SEQUENCE</scope>
</reference>
<dbReference type="Proteomes" id="UP000604046">
    <property type="component" value="Unassembled WGS sequence"/>
</dbReference>
<organism evidence="8 9">
    <name type="scientific">Symbiodinium natans</name>
    <dbReference type="NCBI Taxonomy" id="878477"/>
    <lineage>
        <taxon>Eukaryota</taxon>
        <taxon>Sar</taxon>
        <taxon>Alveolata</taxon>
        <taxon>Dinophyceae</taxon>
        <taxon>Suessiales</taxon>
        <taxon>Symbiodiniaceae</taxon>
        <taxon>Symbiodinium</taxon>
    </lineage>
</organism>
<evidence type="ECO:0000313" key="8">
    <source>
        <dbReference type="EMBL" id="CAE7614014.1"/>
    </source>
</evidence>
<evidence type="ECO:0000256" key="1">
    <source>
        <dbReference type="ARBA" id="ARBA00000971"/>
    </source>
</evidence>
<dbReference type="Pfam" id="PF00254">
    <property type="entry name" value="FKBP_C"/>
    <property type="match status" value="4"/>
</dbReference>
<feature type="signal peptide" evidence="6">
    <location>
        <begin position="1"/>
        <end position="21"/>
    </location>
</feature>
<dbReference type="PROSITE" id="PS50059">
    <property type="entry name" value="FKBP_PPIASE"/>
    <property type="match status" value="4"/>
</dbReference>
<feature type="domain" description="PPIase FKBP-type" evidence="7">
    <location>
        <begin position="246"/>
        <end position="328"/>
    </location>
</feature>
<feature type="domain" description="PPIase FKBP-type" evidence="7">
    <location>
        <begin position="888"/>
        <end position="970"/>
    </location>
</feature>
<dbReference type="SMART" id="SM00727">
    <property type="entry name" value="STI1"/>
    <property type="match status" value="4"/>
</dbReference>
<keyword evidence="6" id="KW-0732">Signal</keyword>
<keyword evidence="3 5" id="KW-0697">Rotamase</keyword>
<gene>
    <name evidence="8" type="primary">FPR1</name>
    <name evidence="8" type="ORF">SNAT2548_LOCUS34909</name>
</gene>
<dbReference type="InterPro" id="IPR001179">
    <property type="entry name" value="PPIase_FKBP_dom"/>
</dbReference>
<dbReference type="InterPro" id="IPR046357">
    <property type="entry name" value="PPIase_dom_sf"/>
</dbReference>
<dbReference type="EMBL" id="CAJNDS010002836">
    <property type="protein sequence ID" value="CAE7614014.1"/>
    <property type="molecule type" value="Genomic_DNA"/>
</dbReference>
<evidence type="ECO:0000256" key="5">
    <source>
        <dbReference type="PROSITE-ProRule" id="PRU00277"/>
    </source>
</evidence>
<dbReference type="EC" id="5.2.1.8" evidence="2 5"/>
<keyword evidence="9" id="KW-1185">Reference proteome</keyword>
<dbReference type="GO" id="GO:0003755">
    <property type="term" value="F:peptidyl-prolyl cis-trans isomerase activity"/>
    <property type="evidence" value="ECO:0007669"/>
    <property type="project" value="UniProtKB-KW"/>
</dbReference>
<evidence type="ECO:0000313" key="9">
    <source>
        <dbReference type="Proteomes" id="UP000604046"/>
    </source>
</evidence>
<evidence type="ECO:0000256" key="2">
    <source>
        <dbReference type="ARBA" id="ARBA00013194"/>
    </source>
</evidence>
<evidence type="ECO:0000259" key="7">
    <source>
        <dbReference type="PROSITE" id="PS50059"/>
    </source>
</evidence>
<dbReference type="PANTHER" id="PTHR43811">
    <property type="entry name" value="FKBP-TYPE PEPTIDYL-PROLYL CIS-TRANS ISOMERASE FKPA"/>
    <property type="match status" value="1"/>
</dbReference>
<dbReference type="Gene3D" id="3.10.50.40">
    <property type="match status" value="4"/>
</dbReference>
<feature type="domain" description="PPIase FKBP-type" evidence="7">
    <location>
        <begin position="567"/>
        <end position="649"/>
    </location>
</feature>
<name>A0A812VC38_9DINO</name>
<comment type="catalytic activity">
    <reaction evidence="1 5">
        <text>[protein]-peptidylproline (omega=180) = [protein]-peptidylproline (omega=0)</text>
        <dbReference type="Rhea" id="RHEA:16237"/>
        <dbReference type="Rhea" id="RHEA-COMP:10747"/>
        <dbReference type="Rhea" id="RHEA-COMP:10748"/>
        <dbReference type="ChEBI" id="CHEBI:83833"/>
        <dbReference type="ChEBI" id="CHEBI:83834"/>
        <dbReference type="EC" id="5.2.1.8"/>
    </reaction>
</comment>
<proteinExistence type="predicted"/>
<keyword evidence="4 5" id="KW-0413">Isomerase</keyword>
<dbReference type="SUPFAM" id="SSF54534">
    <property type="entry name" value="FKBP-like"/>
    <property type="match status" value="4"/>
</dbReference>
<dbReference type="PANTHER" id="PTHR43811:SF19">
    <property type="entry name" value="39 KDA FK506-BINDING NUCLEAR PROTEIN"/>
    <property type="match status" value="1"/>
</dbReference>
<evidence type="ECO:0000256" key="4">
    <source>
        <dbReference type="ARBA" id="ARBA00023235"/>
    </source>
</evidence>
<accession>A0A812VC38</accession>
<feature type="chain" id="PRO_5032894134" description="peptidylprolyl isomerase" evidence="6">
    <location>
        <begin position="22"/>
        <end position="1301"/>
    </location>
</feature>
<evidence type="ECO:0000256" key="3">
    <source>
        <dbReference type="ARBA" id="ARBA00023110"/>
    </source>
</evidence>
<protein>
    <recommendedName>
        <fullName evidence="2 5">peptidylprolyl isomerase</fullName>
        <ecNumber evidence="2 5">5.2.1.8</ecNumber>
    </recommendedName>
</protein>
<dbReference type="OrthoDB" id="1902587at2759"/>
<comment type="caution">
    <text evidence="8">The sequence shown here is derived from an EMBL/GenBank/DDBJ whole genome shotgun (WGS) entry which is preliminary data.</text>
</comment>
<sequence>MAPSLMARGLLILSPFMVSSLQHALAPSGVVVAKEQKAAACPESSVQHVLTPDLQSFNLEDLAHGGALPPGMEPWSKVFRALGQGDRMPANELMKMMDMSGVSGELSAAYIDPQLRTELENRSVKEQIQKLSNDTGMLMKAVQQDPMVQQLAAMNPAMSQVINSPSALKKILSPDLIEKVQQGQIPDDETMKAILDSAAGVGKSLDTKPSNMTVAPPASPASLLLEDGLRLKQVRAGDAKTFPRLGDVVSVQYAGYLMDGKLFDHGKFAFELGASQVIRGWEVALKHMSLGERAALHIPAALAYGDAGKGPIPPGADLVFDVDLRGINQLEAALSMAPSLMARGLLILSPFMVSSLQHALAPSGVVVAKVLTPDLQSFNLEDLAHGGALPPGMEPWSKVFRALGQGDRMPANELMKMMDMSGVSGELSAAYIDPQLRTELENRSVKEQIQKLSNDTGMLMKAVQQDPMVQQLAAMNPAMSQVINSPSALKKILSPDLIEKVQQGQIPDDETMKAILDSAAGVGKSLDTKPSNMTVAPPASPASLLLEDGLRLKQVRAGDAKTFPRLGDVVSVQYAGYLMDGKLFDHGKFAFELGASQVIRGWEVALKHMSLGERAALHIPAALAYGDAGKGPIPPGADLVFDVDLRGINQLEAALSMAPSLMARGLLILSPFMVSALQHALAPSGVVVAKVLTPDLQSFNLEDLAHGGALPPGMEPWSKVFRALGQGDRMPANELMKMMDMSGVSGELSAAYIDPQLRTELENRSVKEQIQKLSNDTGMLMKAVQQDPMVQQLAAMNPAMSQVINSPSALKKILSPDLIEKVQQGQIPDDETMKAILDSAAGVGKSLDTKPSNMTVAPPASPASLLLEDGLRLKQVRAGDAKTFPRLGDVVSVQYAGYLMDGKLFDHGKFAFELGASQVIRGWEVALKHMSLGERAALHIPAALAYGDAGKGPIPPGADLVFDVDLRGINQLEAALSMAPSLMARGLLILSPFMVSALQHALAPSGVVVAKVLTPDLQSFNLEDLAHGGALPPGMEPWGKVFRALGQGDRMPANELMKMMDMSGVSGELSAAYIDPQLRTELENRSVKEQIQKLSNDTGMLMKAVQQDPMVQQLAAMNPAMSQVINSPSALKKILSPDLIEKVQQGQIPDDETMKAILDSAAGVGKSLDTKPSNMTVAPPASPASLLLEDGLRLKQVRAGDAKTFPRLGDVVSVQYAGYLMDGKLFDHGKFAFELGASQVIRGWEVALKHMSLGERAALHIPAALAYGDAGKGPIPPGADLVFDVDLRGINQLEAPALAVV</sequence>
<feature type="domain" description="PPIase FKBP-type" evidence="7">
    <location>
        <begin position="1209"/>
        <end position="1291"/>
    </location>
</feature>
<dbReference type="InterPro" id="IPR006636">
    <property type="entry name" value="STI1_HS-bd"/>
</dbReference>